<dbReference type="Proteomes" id="UP000476030">
    <property type="component" value="Unassembled WGS sequence"/>
</dbReference>
<evidence type="ECO:0000313" key="2">
    <source>
        <dbReference type="Proteomes" id="UP000476030"/>
    </source>
</evidence>
<accession>A0A6L8W749</accession>
<proteinExistence type="predicted"/>
<dbReference type="RefSeq" id="WP_161315439.1">
    <property type="nucleotide sequence ID" value="NZ_WTUW01000002.1"/>
</dbReference>
<organism evidence="1 2">
    <name type="scientific">Sneathiella litorea</name>
    <dbReference type="NCBI Taxonomy" id="2606216"/>
    <lineage>
        <taxon>Bacteria</taxon>
        <taxon>Pseudomonadati</taxon>
        <taxon>Pseudomonadota</taxon>
        <taxon>Alphaproteobacteria</taxon>
        <taxon>Sneathiellales</taxon>
        <taxon>Sneathiellaceae</taxon>
        <taxon>Sneathiella</taxon>
    </lineage>
</organism>
<sequence length="102" mass="11083">MGPGITRAAAHQQLAKVTGRKIAETETPAPPPSCLAHVWSWFMALLPLHAAGVLPRPAAIAEDIEARFGLHPTGFEIALLLDLFALWQRKAAMHKKDLENGK</sequence>
<evidence type="ECO:0000313" key="1">
    <source>
        <dbReference type="EMBL" id="MZR30898.1"/>
    </source>
</evidence>
<gene>
    <name evidence="1" type="ORF">GQE98_09660</name>
</gene>
<keyword evidence="2" id="KW-1185">Reference proteome</keyword>
<name>A0A6L8W749_9PROT</name>
<dbReference type="EMBL" id="WTUW01000002">
    <property type="protein sequence ID" value="MZR30898.1"/>
    <property type="molecule type" value="Genomic_DNA"/>
</dbReference>
<reference evidence="1 2" key="1">
    <citation type="submission" date="2019-12" db="EMBL/GenBank/DDBJ databases">
        <title>Snethiella sp. nov. sp. isolated from sea sand.</title>
        <authorList>
            <person name="Kim J."/>
            <person name="Jeong S.E."/>
            <person name="Jung H.S."/>
            <person name="Jeon C.O."/>
        </authorList>
    </citation>
    <scope>NUCLEOTIDE SEQUENCE [LARGE SCALE GENOMIC DNA]</scope>
    <source>
        <strain evidence="1 2">DP05</strain>
    </source>
</reference>
<comment type="caution">
    <text evidence="1">The sequence shown here is derived from an EMBL/GenBank/DDBJ whole genome shotgun (WGS) entry which is preliminary data.</text>
</comment>
<protein>
    <submittedName>
        <fullName evidence="1">Uncharacterized protein</fullName>
    </submittedName>
</protein>
<dbReference type="AlphaFoldDB" id="A0A6L8W749"/>